<evidence type="ECO:0000256" key="1">
    <source>
        <dbReference type="ARBA" id="ARBA00022485"/>
    </source>
</evidence>
<protein>
    <submittedName>
        <fullName evidence="6">4Fe-4S binding protein</fullName>
    </submittedName>
</protein>
<keyword evidence="7" id="KW-1185">Reference proteome</keyword>
<evidence type="ECO:0000313" key="7">
    <source>
        <dbReference type="Proteomes" id="UP001205919"/>
    </source>
</evidence>
<dbReference type="GO" id="GO:0051539">
    <property type="term" value="F:4 iron, 4 sulfur cluster binding"/>
    <property type="evidence" value="ECO:0007669"/>
    <property type="project" value="UniProtKB-KW"/>
</dbReference>
<reference evidence="6 7" key="1">
    <citation type="submission" date="2022-06" db="EMBL/GenBank/DDBJ databases">
        <title>Isolation of gut microbiota from human fecal samples.</title>
        <authorList>
            <person name="Pamer E.G."/>
            <person name="Barat B."/>
            <person name="Waligurski E."/>
            <person name="Medina S."/>
            <person name="Paddock L."/>
            <person name="Mostad J."/>
        </authorList>
    </citation>
    <scope>NUCLEOTIDE SEQUENCE [LARGE SCALE GENOMIC DNA]</scope>
    <source>
        <strain evidence="6 7">DFI.9.90</strain>
    </source>
</reference>
<gene>
    <name evidence="6" type="ORF">NE630_11500</name>
</gene>
<evidence type="ECO:0000313" key="6">
    <source>
        <dbReference type="EMBL" id="MCQ4815056.1"/>
    </source>
</evidence>
<dbReference type="Gene3D" id="3.30.70.20">
    <property type="match status" value="1"/>
</dbReference>
<dbReference type="GO" id="GO:0046872">
    <property type="term" value="F:metal ion binding"/>
    <property type="evidence" value="ECO:0007669"/>
    <property type="project" value="UniProtKB-KW"/>
</dbReference>
<dbReference type="Proteomes" id="UP001205919">
    <property type="component" value="Unassembled WGS sequence"/>
</dbReference>
<proteinExistence type="predicted"/>
<keyword evidence="3" id="KW-0408">Iron</keyword>
<dbReference type="RefSeq" id="WP_034441922.1">
    <property type="nucleotide sequence ID" value="NZ_CAJLEK010000148.1"/>
</dbReference>
<dbReference type="AlphaFoldDB" id="A0AAW5K5L1"/>
<dbReference type="InterPro" id="IPR050572">
    <property type="entry name" value="Fe-S_Ferredoxin"/>
</dbReference>
<dbReference type="EMBL" id="JANFYT010000026">
    <property type="protein sequence ID" value="MCQ4815056.1"/>
    <property type="molecule type" value="Genomic_DNA"/>
</dbReference>
<evidence type="ECO:0000259" key="5">
    <source>
        <dbReference type="PROSITE" id="PS51379"/>
    </source>
</evidence>
<keyword evidence="2" id="KW-0479">Metal-binding</keyword>
<evidence type="ECO:0000256" key="2">
    <source>
        <dbReference type="ARBA" id="ARBA00022723"/>
    </source>
</evidence>
<accession>A0AAW5K5L1</accession>
<name>A0AAW5K5L1_9BACT</name>
<keyword evidence="4" id="KW-0411">Iron-sulfur</keyword>
<dbReference type="PANTHER" id="PTHR43687:SF4">
    <property type="entry name" value="BLR5484 PROTEIN"/>
    <property type="match status" value="1"/>
</dbReference>
<evidence type="ECO:0000256" key="3">
    <source>
        <dbReference type="ARBA" id="ARBA00023004"/>
    </source>
</evidence>
<dbReference type="InterPro" id="IPR017896">
    <property type="entry name" value="4Fe4S_Fe-S-bd"/>
</dbReference>
<dbReference type="PROSITE" id="PS00198">
    <property type="entry name" value="4FE4S_FER_1"/>
    <property type="match status" value="1"/>
</dbReference>
<dbReference type="Pfam" id="PF12838">
    <property type="entry name" value="Fer4_7"/>
    <property type="match status" value="1"/>
</dbReference>
<dbReference type="SUPFAM" id="SSF54862">
    <property type="entry name" value="4Fe-4S ferredoxins"/>
    <property type="match status" value="1"/>
</dbReference>
<feature type="domain" description="4Fe-4S ferredoxin-type" evidence="5">
    <location>
        <begin position="40"/>
        <end position="70"/>
    </location>
</feature>
<organism evidence="6 7">
    <name type="scientific">Cloacibacillus evryensis</name>
    <dbReference type="NCBI Taxonomy" id="508460"/>
    <lineage>
        <taxon>Bacteria</taxon>
        <taxon>Thermotogati</taxon>
        <taxon>Synergistota</taxon>
        <taxon>Synergistia</taxon>
        <taxon>Synergistales</taxon>
        <taxon>Synergistaceae</taxon>
        <taxon>Cloacibacillus</taxon>
    </lineage>
</organism>
<dbReference type="InterPro" id="IPR017900">
    <property type="entry name" value="4Fe4S_Fe_S_CS"/>
</dbReference>
<feature type="domain" description="4Fe-4S ferredoxin-type" evidence="5">
    <location>
        <begin position="4"/>
        <end position="33"/>
    </location>
</feature>
<keyword evidence="1" id="KW-0004">4Fe-4S</keyword>
<comment type="caution">
    <text evidence="6">The sequence shown here is derived from an EMBL/GenBank/DDBJ whole genome shotgun (WGS) entry which is preliminary data.</text>
</comment>
<dbReference type="PROSITE" id="PS51379">
    <property type="entry name" value="4FE4S_FER_2"/>
    <property type="match status" value="2"/>
</dbReference>
<sequence>MPKGRVEISEKYCKGCSLCVYACPRKVLAISGRINAKGYRPVEAAKADDCVGCGLCAMTCPDAVISVFREEEGGGAA</sequence>
<dbReference type="GeneID" id="95755489"/>
<dbReference type="PANTHER" id="PTHR43687">
    <property type="entry name" value="ADENYLYLSULFATE REDUCTASE, BETA SUBUNIT"/>
    <property type="match status" value="1"/>
</dbReference>
<evidence type="ECO:0000256" key="4">
    <source>
        <dbReference type="ARBA" id="ARBA00023014"/>
    </source>
</evidence>